<dbReference type="GO" id="GO:0051117">
    <property type="term" value="F:ATPase binding"/>
    <property type="evidence" value="ECO:0007669"/>
    <property type="project" value="TreeGrafter"/>
</dbReference>
<comment type="similarity">
    <text evidence="1 6">Belongs to the peptidase S14 family.</text>
</comment>
<evidence type="ECO:0000256" key="4">
    <source>
        <dbReference type="ARBA" id="ARBA00022801"/>
    </source>
</evidence>
<dbReference type="GO" id="GO:0009368">
    <property type="term" value="C:endopeptidase Clp complex"/>
    <property type="evidence" value="ECO:0007669"/>
    <property type="project" value="TreeGrafter"/>
</dbReference>
<evidence type="ECO:0000313" key="7">
    <source>
        <dbReference type="EMBL" id="NUN86337.1"/>
    </source>
</evidence>
<dbReference type="InterPro" id="IPR023562">
    <property type="entry name" value="ClpP/TepA"/>
</dbReference>
<gene>
    <name evidence="7" type="ORF">HUU93_06925</name>
</gene>
<accession>A0A849XP98</accession>
<evidence type="ECO:0000256" key="1">
    <source>
        <dbReference type="ARBA" id="ARBA00007039"/>
    </source>
</evidence>
<dbReference type="Pfam" id="PF00574">
    <property type="entry name" value="CLP_protease"/>
    <property type="match status" value="1"/>
</dbReference>
<reference evidence="7 8" key="2">
    <citation type="submission" date="2020-07" db="EMBL/GenBank/DDBJ databases">
        <title>Bacterial metabolism rescues the inhibition of intestinal drug absorption by food and drug additives.</title>
        <authorList>
            <person name="Zou L."/>
            <person name="Spanogiannopoulos P."/>
            <person name="Chien H.-C."/>
            <person name="Pieper L.M."/>
            <person name="Cai W."/>
            <person name="Khuri N."/>
            <person name="Pottel J."/>
            <person name="Vora B."/>
            <person name="Ni Z."/>
            <person name="Tsakalozou E."/>
            <person name="Zhang W."/>
            <person name="Shoichet B.K."/>
            <person name="Giacomini K.M."/>
            <person name="Turnbaugh P.J."/>
        </authorList>
    </citation>
    <scope>NUCLEOTIDE SEQUENCE [LARGE SCALE GENOMIC DNA]</scope>
    <source>
        <strain evidence="7 8">F22</strain>
    </source>
</reference>
<dbReference type="InterPro" id="IPR001907">
    <property type="entry name" value="ClpP"/>
</dbReference>
<dbReference type="GO" id="GO:0004176">
    <property type="term" value="F:ATP-dependent peptidase activity"/>
    <property type="evidence" value="ECO:0007669"/>
    <property type="project" value="InterPro"/>
</dbReference>
<protein>
    <recommendedName>
        <fullName evidence="6">ATP-dependent Clp protease proteolytic subunit</fullName>
    </recommendedName>
</protein>
<evidence type="ECO:0000256" key="5">
    <source>
        <dbReference type="ARBA" id="ARBA00022825"/>
    </source>
</evidence>
<dbReference type="CDD" id="cd07016">
    <property type="entry name" value="S14_ClpP_1"/>
    <property type="match status" value="1"/>
</dbReference>
<keyword evidence="4" id="KW-0378">Hydrolase</keyword>
<sequence length="257" mass="28549">MPRIEKKFIACKDAAHATVGKFYEFKNATETSVDLYFYGDIVSDWWGAWQEEDQYPEAIKNFLAEANGKDLNIYINSGGGSVFAGIAIYNMLKRYPGKKTVHVDALAGSIASVIAFADSEAPTIPSNAYLMIHKPWAGCEGNAIEMRKMAETLDAVEAGILSVYEEHLAEGVEIKTVKKLMEEETWLDGTKAAEYFRVKVGEENTIAAAVQDFTKMYCRNAPKDLVGAGTADNERLRQQDQEKRKSIIALTMAHMGR</sequence>
<dbReference type="PRINTS" id="PR00127">
    <property type="entry name" value="CLPPROTEASEP"/>
</dbReference>
<dbReference type="GO" id="GO:0004252">
    <property type="term" value="F:serine-type endopeptidase activity"/>
    <property type="evidence" value="ECO:0007669"/>
    <property type="project" value="InterPro"/>
</dbReference>
<organism evidence="7 8">
    <name type="scientific">Coprococcus comes</name>
    <dbReference type="NCBI Taxonomy" id="410072"/>
    <lineage>
        <taxon>Bacteria</taxon>
        <taxon>Bacillati</taxon>
        <taxon>Bacillota</taxon>
        <taxon>Clostridia</taxon>
        <taxon>Lachnospirales</taxon>
        <taxon>Lachnospiraceae</taxon>
        <taxon>Coprococcus</taxon>
    </lineage>
</organism>
<dbReference type="GO" id="GO:0006515">
    <property type="term" value="P:protein quality control for misfolded or incompletely synthesized proteins"/>
    <property type="evidence" value="ECO:0007669"/>
    <property type="project" value="TreeGrafter"/>
</dbReference>
<dbReference type="NCBIfam" id="NF045542">
    <property type="entry name" value="Clp_rel_HeadMat"/>
    <property type="match status" value="1"/>
</dbReference>
<dbReference type="PANTHER" id="PTHR10381">
    <property type="entry name" value="ATP-DEPENDENT CLP PROTEASE PROTEOLYTIC SUBUNIT"/>
    <property type="match status" value="1"/>
</dbReference>
<evidence type="ECO:0000313" key="8">
    <source>
        <dbReference type="Proteomes" id="UP000554488"/>
    </source>
</evidence>
<dbReference type="SUPFAM" id="SSF52096">
    <property type="entry name" value="ClpP/crotonase"/>
    <property type="match status" value="1"/>
</dbReference>
<reference evidence="7 8" key="1">
    <citation type="submission" date="2020-04" db="EMBL/GenBank/DDBJ databases">
        <authorList>
            <person name="Pieper L."/>
        </authorList>
    </citation>
    <scope>NUCLEOTIDE SEQUENCE [LARGE SCALE GENOMIC DNA]</scope>
    <source>
        <strain evidence="7 8">F22</strain>
    </source>
</reference>
<dbReference type="EMBL" id="JABWDC010000020">
    <property type="protein sequence ID" value="NUN86337.1"/>
    <property type="molecule type" value="Genomic_DNA"/>
</dbReference>
<name>A0A849XP98_9FIRM</name>
<keyword evidence="5" id="KW-0720">Serine protease</keyword>
<evidence type="ECO:0000256" key="2">
    <source>
        <dbReference type="ARBA" id="ARBA00022490"/>
    </source>
</evidence>
<comment type="caution">
    <text evidence="7">The sequence shown here is derived from an EMBL/GenBank/DDBJ whole genome shotgun (WGS) entry which is preliminary data.</text>
</comment>
<keyword evidence="2" id="KW-0963">Cytoplasm</keyword>
<dbReference type="Gene3D" id="3.90.226.10">
    <property type="entry name" value="2-enoyl-CoA Hydratase, Chain A, domain 1"/>
    <property type="match status" value="1"/>
</dbReference>
<evidence type="ECO:0000256" key="6">
    <source>
        <dbReference type="RuleBase" id="RU003567"/>
    </source>
</evidence>
<dbReference type="PANTHER" id="PTHR10381:SF70">
    <property type="entry name" value="ATP-DEPENDENT CLP PROTEASE PROTEOLYTIC SUBUNIT"/>
    <property type="match status" value="1"/>
</dbReference>
<dbReference type="InterPro" id="IPR029045">
    <property type="entry name" value="ClpP/crotonase-like_dom_sf"/>
</dbReference>
<keyword evidence="3 7" id="KW-0645">Protease</keyword>
<dbReference type="AlphaFoldDB" id="A0A849XP98"/>
<evidence type="ECO:0000256" key="3">
    <source>
        <dbReference type="ARBA" id="ARBA00022670"/>
    </source>
</evidence>
<proteinExistence type="inferred from homology"/>
<dbReference type="RefSeq" id="WP_175305615.1">
    <property type="nucleotide sequence ID" value="NZ_JABWDC010000020.1"/>
</dbReference>
<dbReference type="Proteomes" id="UP000554488">
    <property type="component" value="Unassembled WGS sequence"/>
</dbReference>